<evidence type="ECO:0000256" key="1">
    <source>
        <dbReference type="SAM" id="MobiDB-lite"/>
    </source>
</evidence>
<feature type="region of interest" description="Disordered" evidence="1">
    <location>
        <begin position="167"/>
        <end position="213"/>
    </location>
</feature>
<evidence type="ECO:0000313" key="3">
    <source>
        <dbReference type="EMBL" id="OCH93939.1"/>
    </source>
</evidence>
<dbReference type="Proteomes" id="UP000250043">
    <property type="component" value="Unassembled WGS sequence"/>
</dbReference>
<organism evidence="3 4">
    <name type="scientific">Obba rivulosa</name>
    <dbReference type="NCBI Taxonomy" id="1052685"/>
    <lineage>
        <taxon>Eukaryota</taxon>
        <taxon>Fungi</taxon>
        <taxon>Dikarya</taxon>
        <taxon>Basidiomycota</taxon>
        <taxon>Agaricomycotina</taxon>
        <taxon>Agaricomycetes</taxon>
        <taxon>Polyporales</taxon>
        <taxon>Gelatoporiaceae</taxon>
        <taxon>Obba</taxon>
    </lineage>
</organism>
<name>A0A8E2DQH0_9APHY</name>
<evidence type="ECO:0000256" key="2">
    <source>
        <dbReference type="SAM" id="Phobius"/>
    </source>
</evidence>
<evidence type="ECO:0000313" key="4">
    <source>
        <dbReference type="Proteomes" id="UP000250043"/>
    </source>
</evidence>
<keyword evidence="2" id="KW-0812">Transmembrane</keyword>
<dbReference type="EMBL" id="KV722349">
    <property type="protein sequence ID" value="OCH93939.1"/>
    <property type="molecule type" value="Genomic_DNA"/>
</dbReference>
<feature type="transmembrane region" description="Helical" evidence="2">
    <location>
        <begin position="223"/>
        <end position="245"/>
    </location>
</feature>
<reference evidence="3 4" key="1">
    <citation type="submission" date="2016-07" db="EMBL/GenBank/DDBJ databases">
        <title>Draft genome of the white-rot fungus Obba rivulosa 3A-2.</title>
        <authorList>
            <consortium name="DOE Joint Genome Institute"/>
            <person name="Miettinen O."/>
            <person name="Riley R."/>
            <person name="Acob R."/>
            <person name="Barry K."/>
            <person name="Cullen D."/>
            <person name="De Vries R."/>
            <person name="Hainaut M."/>
            <person name="Hatakka A."/>
            <person name="Henrissat B."/>
            <person name="Hilden K."/>
            <person name="Kuo R."/>
            <person name="Labutti K."/>
            <person name="Lipzen A."/>
            <person name="Makela M.R."/>
            <person name="Sandor L."/>
            <person name="Spatafora J.W."/>
            <person name="Grigoriev I.V."/>
            <person name="Hibbett D.S."/>
        </authorList>
    </citation>
    <scope>NUCLEOTIDE SEQUENCE [LARGE SCALE GENOMIC DNA]</scope>
    <source>
        <strain evidence="3 4">3A-2</strain>
    </source>
</reference>
<dbReference type="Gene3D" id="2.60.120.260">
    <property type="entry name" value="Galactose-binding domain-like"/>
    <property type="match status" value="1"/>
</dbReference>
<keyword evidence="4" id="KW-1185">Reference proteome</keyword>
<gene>
    <name evidence="3" type="ORF">OBBRIDRAFT_748654</name>
</gene>
<proteinExistence type="predicted"/>
<protein>
    <submittedName>
        <fullName evidence="3">Uncharacterized protein</fullName>
    </submittedName>
</protein>
<accession>A0A8E2DQH0</accession>
<sequence length="364" mass="37131">MSVPNATAITVDDAAPSVVYSNGWVLDTPSSAEYNQTKHGATSAGLTATFKFTGTGVEVYGSLGSIDVYGRPVSSYSVDGVQQGTYQAPIINPGFAETNVLFFRSPLLGPTTHTLVVTNQNGTAPSTLWLDYFVYTPSDDTASISVSPSHASQSALSSGSISNPASASLSSTAQGSASLSSQSPTLPPTTSGLIQTTSSGSGASAASTSPVVASRTSKSHTGAIAGGVIGGVAALGLIAALLYFFQRRKNIRAEADINPFGSWREPTSFAESQKLTTPSHNTLNVPVAPDTPPLITTETPSSISAKCPVVLRPALTGLSSDPGSSGAPAMITLSETGPVTLQHNDSGVRLPRPVVEVPPAYSAD</sequence>
<dbReference type="OrthoDB" id="2757989at2759"/>
<keyword evidence="2" id="KW-1133">Transmembrane helix</keyword>
<keyword evidence="2" id="KW-0472">Membrane</keyword>
<dbReference type="AlphaFoldDB" id="A0A8E2DQH0"/>